<dbReference type="SUPFAM" id="SSF54427">
    <property type="entry name" value="NTF2-like"/>
    <property type="match status" value="2"/>
</dbReference>
<gene>
    <name evidence="2" type="ORF">GWK10_14560</name>
</gene>
<feature type="domain" description="DUF4440" evidence="1">
    <location>
        <begin position="39"/>
        <end position="138"/>
    </location>
</feature>
<accession>A0A6M0CLA5</accession>
<dbReference type="RefSeq" id="WP_164033107.1">
    <property type="nucleotide sequence ID" value="NZ_JAABOQ010000005.1"/>
</dbReference>
<reference evidence="2 3" key="1">
    <citation type="submission" date="2020-01" db="EMBL/GenBank/DDBJ databases">
        <title>Spongiivirga citrea KCTC 32990T.</title>
        <authorList>
            <person name="Wang G."/>
        </authorList>
    </citation>
    <scope>NUCLEOTIDE SEQUENCE [LARGE SCALE GENOMIC DNA]</scope>
    <source>
        <strain evidence="2 3">KCTC 32990</strain>
    </source>
</reference>
<dbReference type="Gene3D" id="3.10.450.50">
    <property type="match status" value="2"/>
</dbReference>
<dbReference type="EMBL" id="JAABOQ010000005">
    <property type="protein sequence ID" value="NER18442.1"/>
    <property type="molecule type" value="Genomic_DNA"/>
</dbReference>
<dbReference type="Proteomes" id="UP000474296">
    <property type="component" value="Unassembled WGS sequence"/>
</dbReference>
<dbReference type="PROSITE" id="PS51257">
    <property type="entry name" value="PROKAR_LIPOPROTEIN"/>
    <property type="match status" value="1"/>
</dbReference>
<evidence type="ECO:0000313" key="3">
    <source>
        <dbReference type="Proteomes" id="UP000474296"/>
    </source>
</evidence>
<protein>
    <recommendedName>
        <fullName evidence="1">DUF4440 domain-containing protein</fullName>
    </recommendedName>
</protein>
<dbReference type="Pfam" id="PF14534">
    <property type="entry name" value="DUF4440"/>
    <property type="match status" value="1"/>
</dbReference>
<evidence type="ECO:0000259" key="1">
    <source>
        <dbReference type="Pfam" id="PF14534"/>
    </source>
</evidence>
<name>A0A6M0CLA5_9FLAO</name>
<dbReference type="InterPro" id="IPR027843">
    <property type="entry name" value="DUF4440"/>
</dbReference>
<comment type="caution">
    <text evidence="2">The sequence shown here is derived from an EMBL/GenBank/DDBJ whole genome shotgun (WGS) entry which is preliminary data.</text>
</comment>
<dbReference type="InterPro" id="IPR032710">
    <property type="entry name" value="NTF2-like_dom_sf"/>
</dbReference>
<sequence length="309" mass="36281">MNKSLGILILLFAIIYGCDNGNAQSKKETQNRIAIESRIDELNRKLIEAAKTKNFEPVEHLYTNDALLLTEFHTIIDGKRDILKFYNTIFERHTLKTYKKTTKEILDLGSQILEIGTFTKTFENLKEQEGKYWNIWTPQKNGDLKLQSESYGYFHKIDDYKSQVVEEFRKLPTTTQSRNGKLIPPELLAYDAYTEKIVRERNVEKAMSLYQKDADYYGIAKQSIHGLDDLTSYYEDYYKNPVTIDSISIWTYDYKKVNDGFIKYVKFHVEWTVPEFSGKTSGTNTVYWRRQADGSLKRKRLIGFHIDQF</sequence>
<evidence type="ECO:0000313" key="2">
    <source>
        <dbReference type="EMBL" id="NER18442.1"/>
    </source>
</evidence>
<proteinExistence type="predicted"/>
<keyword evidence="3" id="KW-1185">Reference proteome</keyword>
<organism evidence="2 3">
    <name type="scientific">Spongiivirga citrea</name>
    <dbReference type="NCBI Taxonomy" id="1481457"/>
    <lineage>
        <taxon>Bacteria</taxon>
        <taxon>Pseudomonadati</taxon>
        <taxon>Bacteroidota</taxon>
        <taxon>Flavobacteriia</taxon>
        <taxon>Flavobacteriales</taxon>
        <taxon>Flavobacteriaceae</taxon>
        <taxon>Spongiivirga</taxon>
    </lineage>
</organism>
<dbReference type="AlphaFoldDB" id="A0A6M0CLA5"/>